<dbReference type="AlphaFoldDB" id="A0AAU7AXY1"/>
<protein>
    <submittedName>
        <fullName evidence="2">Uncharacterized protein</fullName>
    </submittedName>
</protein>
<proteinExistence type="predicted"/>
<sequence length="121" mass="12984">MEPFTLAETDGRKDIEGGLVYTFNRVPDDVAALGIAKLISVERGEVVLSYEAGSKAIEVTGLSGSDVGIFEKELRDVLVEVNRAQAVADRIARDEGDWTPEDGPADAEDEAAVDRSFTALN</sequence>
<accession>A0AAU7AXY1</accession>
<evidence type="ECO:0000313" key="2">
    <source>
        <dbReference type="EMBL" id="XAY06469.1"/>
    </source>
</evidence>
<organism evidence="2">
    <name type="scientific">Paraconexibacter sp. AEG42_29</name>
    <dbReference type="NCBI Taxonomy" id="2997339"/>
    <lineage>
        <taxon>Bacteria</taxon>
        <taxon>Bacillati</taxon>
        <taxon>Actinomycetota</taxon>
        <taxon>Thermoleophilia</taxon>
        <taxon>Solirubrobacterales</taxon>
        <taxon>Paraconexibacteraceae</taxon>
        <taxon>Paraconexibacter</taxon>
    </lineage>
</organism>
<dbReference type="EMBL" id="CP114014">
    <property type="protein sequence ID" value="XAY06469.1"/>
    <property type="molecule type" value="Genomic_DNA"/>
</dbReference>
<name>A0AAU7AXY1_9ACTN</name>
<feature type="compositionally biased region" description="Acidic residues" evidence="1">
    <location>
        <begin position="97"/>
        <end position="111"/>
    </location>
</feature>
<dbReference type="KEGG" id="parq:DSM112329_03340"/>
<dbReference type="RefSeq" id="WP_354697701.1">
    <property type="nucleotide sequence ID" value="NZ_CP114014.1"/>
</dbReference>
<reference evidence="2" key="1">
    <citation type="submission" date="2022-12" db="EMBL/GenBank/DDBJ databases">
        <title>Paraconexibacter alkalitolerans sp. nov. and Baekduia alba sp. nov., isolated from soil and emended description of the genera Paraconexibacter (Chun et al., 2020) and Baekduia (An et al., 2020).</title>
        <authorList>
            <person name="Vieira S."/>
            <person name="Huber K.J."/>
            <person name="Geppert A."/>
            <person name="Wolf J."/>
            <person name="Neumann-Schaal M."/>
            <person name="Muesken M."/>
            <person name="Overmann J."/>
        </authorList>
    </citation>
    <scope>NUCLEOTIDE SEQUENCE</scope>
    <source>
        <strain evidence="2">AEG42_29</strain>
    </source>
</reference>
<evidence type="ECO:0000256" key="1">
    <source>
        <dbReference type="SAM" id="MobiDB-lite"/>
    </source>
</evidence>
<feature type="region of interest" description="Disordered" evidence="1">
    <location>
        <begin position="92"/>
        <end position="121"/>
    </location>
</feature>
<gene>
    <name evidence="2" type="ORF">DSM112329_03340</name>
</gene>